<feature type="compositionally biased region" description="Polar residues" evidence="3">
    <location>
        <begin position="281"/>
        <end position="300"/>
    </location>
</feature>
<dbReference type="AlphaFoldDB" id="A0AAD6HUP9"/>
<dbReference type="GO" id="GO:0015095">
    <property type="term" value="F:magnesium ion transmembrane transporter activity"/>
    <property type="evidence" value="ECO:0007669"/>
    <property type="project" value="TreeGrafter"/>
</dbReference>
<protein>
    <submittedName>
        <fullName evidence="4">Uncharacterized protein</fullName>
    </submittedName>
</protein>
<name>A0AAD6HUP9_9EURO</name>
<dbReference type="EMBL" id="JAQJAN010000002">
    <property type="protein sequence ID" value="KAJ5738252.1"/>
    <property type="molecule type" value="Genomic_DNA"/>
</dbReference>
<reference evidence="4" key="2">
    <citation type="submission" date="2023-01" db="EMBL/GenBank/DDBJ databases">
        <authorList>
            <person name="Petersen C."/>
        </authorList>
    </citation>
    <scope>NUCLEOTIDE SEQUENCE</scope>
    <source>
        <strain evidence="4">IBT 17514</strain>
    </source>
</reference>
<feature type="region of interest" description="Disordered" evidence="3">
    <location>
        <begin position="477"/>
        <end position="522"/>
    </location>
</feature>
<evidence type="ECO:0000256" key="2">
    <source>
        <dbReference type="SAM" id="Coils"/>
    </source>
</evidence>
<accession>A0AAD6HUP9</accession>
<feature type="compositionally biased region" description="Polar residues" evidence="3">
    <location>
        <begin position="94"/>
        <end position="119"/>
    </location>
</feature>
<evidence type="ECO:0000313" key="4">
    <source>
        <dbReference type="EMBL" id="KAJ5738252.1"/>
    </source>
</evidence>
<feature type="region of interest" description="Disordered" evidence="3">
    <location>
        <begin position="275"/>
        <end position="305"/>
    </location>
</feature>
<comment type="caution">
    <text evidence="4">The sequence shown here is derived from an EMBL/GenBank/DDBJ whole genome shotgun (WGS) entry which is preliminary data.</text>
</comment>
<dbReference type="PANTHER" id="PTHR46494:SF1">
    <property type="entry name" value="CORA FAMILY METAL ION TRANSPORTER (EUROFUNG)"/>
    <property type="match status" value="1"/>
</dbReference>
<feature type="compositionally biased region" description="Polar residues" evidence="3">
    <location>
        <begin position="144"/>
        <end position="155"/>
    </location>
</feature>
<dbReference type="GO" id="GO:0000287">
    <property type="term" value="F:magnesium ion binding"/>
    <property type="evidence" value="ECO:0007669"/>
    <property type="project" value="TreeGrafter"/>
</dbReference>
<keyword evidence="2" id="KW-0175">Coiled coil</keyword>
<dbReference type="GO" id="GO:0015087">
    <property type="term" value="F:cobalt ion transmembrane transporter activity"/>
    <property type="evidence" value="ECO:0007669"/>
    <property type="project" value="TreeGrafter"/>
</dbReference>
<dbReference type="Proteomes" id="UP001215712">
    <property type="component" value="Unassembled WGS sequence"/>
</dbReference>
<evidence type="ECO:0000313" key="5">
    <source>
        <dbReference type="Proteomes" id="UP001215712"/>
    </source>
</evidence>
<feature type="region of interest" description="Disordered" evidence="3">
    <location>
        <begin position="81"/>
        <end position="155"/>
    </location>
</feature>
<dbReference type="PANTHER" id="PTHR46494">
    <property type="entry name" value="CORA FAMILY METAL ION TRANSPORTER (EUROFUNG)"/>
    <property type="match status" value="1"/>
</dbReference>
<evidence type="ECO:0000256" key="3">
    <source>
        <dbReference type="SAM" id="MobiDB-lite"/>
    </source>
</evidence>
<proteinExistence type="predicted"/>
<gene>
    <name evidence="4" type="ORF">N7493_001407</name>
</gene>
<comment type="subcellular location">
    <subcellularLocation>
        <location evidence="1">Cell membrane</location>
        <topology evidence="1">Multi-pass membrane protein</topology>
    </subcellularLocation>
</comment>
<sequence>MPYLSWSTEGFLRTELLSRKDDIHEHEAELNSVEEHSELYQRHVSHSPVSLDQYYYVGLQAGELQERNSDQVMSRYLKRSATLEHNSGGSNGNLNTTPENARTSMSSGSHEQAQITQPNDRSEKQEARHAGGRSKEGLGVLRTEGSQGIPSNDRTATDISESIASQILVINQLWLWVLDDNTIITSSTKNDTKVQETFLHQVLLRIQAQKTASESLLGQIVEIIVETATTSFYDINIRLDATGKAKRSPMDIFRESLQTVRNEETNLFDKFERSLEEDKTGQQSNSAARQNLGSPQTDQNPVKKPTITRLGEWWESLKENELENRYQNIQNETRLLREIKDILDELRILKELANDQEHVNGLWKKVVDVETNRRYTIKETKDDIDNMIQEAKSVEDAINTLLDLKQKQATILEARATRQQSDTVMVFTVVTIVFTWNGLGGWSRRPVKSDSREQQDVAIKANHFKYLLPSAWGKQENEANKSVEGNSCEPHQIAPGQFRVQDESLQEDGQMSKMSPDNDKRV</sequence>
<dbReference type="GO" id="GO:0050897">
    <property type="term" value="F:cobalt ion binding"/>
    <property type="evidence" value="ECO:0007669"/>
    <property type="project" value="TreeGrafter"/>
</dbReference>
<keyword evidence="5" id="KW-1185">Reference proteome</keyword>
<dbReference type="GO" id="GO:0005886">
    <property type="term" value="C:plasma membrane"/>
    <property type="evidence" value="ECO:0007669"/>
    <property type="project" value="UniProtKB-SubCell"/>
</dbReference>
<organism evidence="4 5">
    <name type="scientific">Penicillium malachiteum</name>
    <dbReference type="NCBI Taxonomy" id="1324776"/>
    <lineage>
        <taxon>Eukaryota</taxon>
        <taxon>Fungi</taxon>
        <taxon>Dikarya</taxon>
        <taxon>Ascomycota</taxon>
        <taxon>Pezizomycotina</taxon>
        <taxon>Eurotiomycetes</taxon>
        <taxon>Eurotiomycetidae</taxon>
        <taxon>Eurotiales</taxon>
        <taxon>Aspergillaceae</taxon>
        <taxon>Penicillium</taxon>
    </lineage>
</organism>
<evidence type="ECO:0000256" key="1">
    <source>
        <dbReference type="ARBA" id="ARBA00004651"/>
    </source>
</evidence>
<reference evidence="4" key="1">
    <citation type="journal article" date="2023" name="IMA Fungus">
        <title>Comparative genomic study of the Penicillium genus elucidates a diverse pangenome and 15 lateral gene transfer events.</title>
        <authorList>
            <person name="Petersen C."/>
            <person name="Sorensen T."/>
            <person name="Nielsen M.R."/>
            <person name="Sondergaard T.E."/>
            <person name="Sorensen J.L."/>
            <person name="Fitzpatrick D.A."/>
            <person name="Frisvad J.C."/>
            <person name="Nielsen K.L."/>
        </authorList>
    </citation>
    <scope>NUCLEOTIDE SEQUENCE</scope>
    <source>
        <strain evidence="4">IBT 17514</strain>
    </source>
</reference>
<feature type="coiled-coil region" evidence="2">
    <location>
        <begin position="319"/>
        <end position="404"/>
    </location>
</feature>
<feature type="compositionally biased region" description="Basic and acidic residues" evidence="3">
    <location>
        <begin position="120"/>
        <end position="136"/>
    </location>
</feature>